<feature type="region of interest" description="Disordered" evidence="3">
    <location>
        <begin position="48"/>
        <end position="170"/>
    </location>
</feature>
<keyword evidence="4" id="KW-1133">Transmembrane helix</keyword>
<dbReference type="NCBIfam" id="TIGR01168">
    <property type="entry name" value="YSIRK_signal"/>
    <property type="match status" value="1"/>
</dbReference>
<feature type="compositionally biased region" description="Polar residues" evidence="3">
    <location>
        <begin position="135"/>
        <end position="164"/>
    </location>
</feature>
<evidence type="ECO:0000313" key="9">
    <source>
        <dbReference type="EMBL" id="CIS67396.1"/>
    </source>
</evidence>
<keyword evidence="4" id="KW-0472">Membrane</keyword>
<feature type="region of interest" description="Disordered" evidence="3">
    <location>
        <begin position="1541"/>
        <end position="1565"/>
    </location>
</feature>
<dbReference type="Proteomes" id="UP000042745">
    <property type="component" value="Unassembled WGS sequence"/>
</dbReference>
<feature type="region of interest" description="Disordered" evidence="3">
    <location>
        <begin position="3470"/>
        <end position="3490"/>
    </location>
</feature>
<keyword evidence="1 5" id="KW-0732">Signal</keyword>
<feature type="compositionally biased region" description="Polar residues" evidence="3">
    <location>
        <begin position="3472"/>
        <end position="3487"/>
    </location>
</feature>
<dbReference type="Pfam" id="PF08428">
    <property type="entry name" value="Rib"/>
    <property type="match status" value="3"/>
</dbReference>
<feature type="domain" description="DUF1542" evidence="7">
    <location>
        <begin position="3405"/>
        <end position="3479"/>
    </location>
</feature>
<accession>A0AA87CAG0</accession>
<evidence type="ECO:0000259" key="6">
    <source>
        <dbReference type="Pfam" id="PF04650"/>
    </source>
</evidence>
<feature type="compositionally biased region" description="Polar residues" evidence="3">
    <location>
        <begin position="1541"/>
        <end position="1552"/>
    </location>
</feature>
<evidence type="ECO:0000256" key="5">
    <source>
        <dbReference type="SAM" id="SignalP"/>
    </source>
</evidence>
<dbReference type="Pfam" id="PF07564">
    <property type="entry name" value="DUF1542"/>
    <property type="match status" value="2"/>
</dbReference>
<evidence type="ECO:0000256" key="2">
    <source>
        <dbReference type="SAM" id="Coils"/>
    </source>
</evidence>
<feature type="domain" description="Rib" evidence="8">
    <location>
        <begin position="594"/>
        <end position="662"/>
    </location>
</feature>
<dbReference type="EMBL" id="CKGU01000024">
    <property type="protein sequence ID" value="CIS67396.1"/>
    <property type="molecule type" value="Genomic_DNA"/>
</dbReference>
<evidence type="ECO:0000259" key="8">
    <source>
        <dbReference type="Pfam" id="PF08428"/>
    </source>
</evidence>
<dbReference type="Pfam" id="PF04650">
    <property type="entry name" value="YSIRK_signal"/>
    <property type="match status" value="1"/>
</dbReference>
<feature type="compositionally biased region" description="Basic and acidic residues" evidence="3">
    <location>
        <begin position="89"/>
        <end position="99"/>
    </location>
</feature>
<comment type="caution">
    <text evidence="9">The sequence shown here is derived from an EMBL/GenBank/DDBJ whole genome shotgun (WGS) entry which is preliminary data.</text>
</comment>
<evidence type="ECO:0000256" key="3">
    <source>
        <dbReference type="SAM" id="MobiDB-lite"/>
    </source>
</evidence>
<dbReference type="InterPro" id="IPR011439">
    <property type="entry name" value="DUF1542"/>
</dbReference>
<feature type="coiled-coil region" evidence="2">
    <location>
        <begin position="3597"/>
        <end position="3624"/>
    </location>
</feature>
<feature type="signal peptide" evidence="5">
    <location>
        <begin position="1"/>
        <end position="44"/>
    </location>
</feature>
<protein>
    <submittedName>
        <fullName evidence="9">Surface anchored protein</fullName>
    </submittedName>
</protein>
<feature type="transmembrane region" description="Helical" evidence="4">
    <location>
        <begin position="3691"/>
        <end position="3713"/>
    </location>
</feature>
<feature type="region of interest" description="Disordered" evidence="3">
    <location>
        <begin position="3662"/>
        <end position="3688"/>
    </location>
</feature>
<name>A0AA87CAG0_STREE</name>
<evidence type="ECO:0000313" key="10">
    <source>
        <dbReference type="Proteomes" id="UP000042745"/>
    </source>
</evidence>
<feature type="compositionally biased region" description="Polar residues" evidence="3">
    <location>
        <begin position="48"/>
        <end position="64"/>
    </location>
</feature>
<feature type="domain" description="Rib" evidence="8">
    <location>
        <begin position="2237"/>
        <end position="2297"/>
    </location>
</feature>
<evidence type="ECO:0000256" key="1">
    <source>
        <dbReference type="ARBA" id="ARBA00022729"/>
    </source>
</evidence>
<feature type="domain" description="DUF1542" evidence="7">
    <location>
        <begin position="3482"/>
        <end position="3551"/>
    </location>
</feature>
<dbReference type="Gene3D" id="2.60.40.4140">
    <property type="match status" value="1"/>
</dbReference>
<feature type="coiled-coil region" evidence="2">
    <location>
        <begin position="3713"/>
        <end position="3740"/>
    </location>
</feature>
<feature type="compositionally biased region" description="Acidic residues" evidence="3">
    <location>
        <begin position="120"/>
        <end position="129"/>
    </location>
</feature>
<dbReference type="InterPro" id="IPR059115">
    <property type="entry name" value="Rib"/>
</dbReference>
<evidence type="ECO:0000259" key="7">
    <source>
        <dbReference type="Pfam" id="PF07564"/>
    </source>
</evidence>
<keyword evidence="4" id="KW-0812">Transmembrane</keyword>
<sequence length="3786" mass="404999">MKQKHKEDPKGEKVFRYSIRKYHFGAASVAVAALMFFANGTVQAQTPEISPATESGTTKTSALVSDSSGGGSKELSEETSDENQSLAKTSEEGKGEKQAEILQPRTLKNNQSDYDPIPLGEDEDDEDDVRDGLFSSENPVTTIQPRSAQSVTGRAVQSNTTTPKVSLGDTLLPTSESAATRPLYRILQGQAFTPKLKVWDDSGTIKSLDITGIPNGVTKHGFGTDFQKQTTARAGAPYSGSTLTGTVTDNQYLGIHTAQITVADDAGNTTTYYLKYEVYPARVEAKQNRFGQVKDKTLIHGENPANYIKFKNANNQEVQKPSDVEVTWERKPSTAVEGLNKTGQVKVTYHVTDENGAVRDEVRTVTINTPVYHATLIQNPFTTTYGREFVNKNQPRDGRRYINYNGRAHFNLSNLRVYWENSNIHGQKYSDGTRTWATNYLGKRLEKLEVRYPGDNGRYDNRTDDSGERYERLNGTFIVKPVKPSIQTSLGKVGKNTLTVNNVNSGTTVVVYDAANPNNLKELGRTMVTKEGDYRIKNGVEVPLDSGVTLKKDQKIVAKVIYAITDSDQRTESDVSDTLTVKESLIANGIHVIKGESYTGAVKDRIRYNDSTDAERRTALPANATASWAQNPNYTTLGTRNYTANVTIPGRGSATVDVPVHVYAPASLKANSYNNKQGTLSNGDNPENYIEFKDGNTVVTKPNNVTVRWQGGVTPQVNTPGHNRGVIEVVYPGNGGANSTVVKTFTVGLPTYHTTAKATEYTRTIGDTFAKTNARDYATTHNWNVGGSQYVWKNDETANREYSAENWGKVNGDWLGKKKNKVKVYYGNDNGSNSHSENLAEETEEITFVTKPKTPSITATALNGKAGQRNQQVTVNNVTPGTTVKLYNGDTEIGSVDVPKANSEAYTDTKTATVTVNGQLPLSSNIRAKTIYMPNNANEKVESDFSTSVQSTTEGPQAPEISQNPENLLVKATVGQGGSTKVTLTYTDANGRVKEVGFTKNSQFWDKDDANADTTVSITNESNGTGEIQLQPGTAQEGSTVTVKQKTATSEFSTPATTKALGRLNGLTNVAQADGSVDITVPDTATKFDLTYRNQQNNTTETLHYSKDAQGRWGNVTGITADGNRFTLPKGLVTDGTTVSVIASNENKTTKTVTSDAKFEMPDATTHTQRENGDGVITLPSTADSVTVTYTDAQDTAKTVTVTKNASNQWASTAALPEGVTLNGNELSLAYKNINSNGNVKTVSTRGTGNVRSQEAVENIELNHRPVSTQAVVIAAGATPTNDDLGRGVTFAKSSITAKSTPAAVPAGTSAEIPATLTYNDGSTEDVTITVKSKPTAPSFDNLENHGTYSGLSSISKVISGTAMPGAEKVKLTLQDGTVKEIIPQADGSWSYTLGATEYLTQNVSGQFNGVFNQNKVKAVQVKDGVESEETTANVAPGQATVDSVYKAGRAITVNIPHDIEAGYVRVNGTDYGIQKVNGTWRVISTAPNAAKLEISNTAVDPDNKAVTKVTFSVKNNDDALYTPPFKIGNSPVRFRTHYSKNGTINTPTPGIQGTDGWVDSPTPKNTKPTVNFTADHTIEENKVFASPTVEELKDYFEGHDAEDDASLTVGYSASNRGRLRVQVFTQDTNQAVRANTQGRIEPGNYRLVLSTVDAADAESEPITRNITVKTYADVYRDKVFYPANDDKVIYDDTAISNGNFTTAAKTSFKEKIQEANRQNTQLPTSVTYSVGNTDDKTKVAVINFPDGSTIDISHAVVAKPTVPTITRTHGDKVSDADRTISGTALQSATKVTIYFQDGRGEQGHADVVPVNGQWSYTLPQGRYLRQTEHTSLPGSSSVPVNVTQTVFDATSDKTAVYVAKDRNFTGKQIVATKDSQVLAELKTDAKKGVNYTERNTPKDFPSDFDATWKETPDITTVGTRTYTAKVFEKDKGDAVSQEISVEVTVKADTPDAVAASYKQNGDAVLTPPSNADKVTITYTNQAGAQQTVKLSKAGQNWSVTEGDGTVLSGNQVVLSYKGLDRTQVISTSATAGSDKYMSEAASSTYTVPEHRVTIAPIIRSNSDTLLSTAVEDAVTVTNKESVEKQGNLPTGIGKHTITAKVTYKDQSEETVEIPYTIKPDAPSISTSIGTAGKNSVTVNNVTPGTTVVVYDMTNPNNPIELGRKDVSGATADAAQNGVTVSINAALRKDTPIAAEVIYKPTVAAERISSDKSSNLVVKEGLAVNSIHAVKGENYTGDLSSRIHYNDGQDTGLPAGSTVEWKNNQAPDYNQVGTSRYTLVVNVPDQGSTEVEVAVHVYPPASLKKANYTNKQGTLSNGTDASKYVQFEGSADTPNNVTVRWKDGVPDVSTVSADRKAKIEVVYPGNASATDTVVKELEVSLPTYHSTAKSTEYTRTIGEAYPSTNASDYVETTPNTPRGTEYAWKTDETGNQAYGSSTWGGANGDWLGKKTNKVKVYYPNADGGNEKSETLAEETREITFVTKPAKPSITSDLTWASGTRTTVEVGNVTSGTRVVLYDEQGNELGHTDVAKGANYATPTTASITPTQDIPTGKVYVKTIYMPDTVDQRVESEKSDEATAKVNTLTAKGIIQTLAGTGNIGGVGTLDAATLGKLLRQENAGVDFTGATAQWKDKTALEKGVAGTRVETLLVKLQGQTANQEVQVTVTTLAQPSSKAVLKSKGADLTSDNLSDYVTAEGQGTLSWEGNPAKVEVGQVLPRIKVTYPTAGVAITDITDQYVTAKVYSLEANPGATSKVTVGDAFDPTAADYVQTVANTADLPRTGVSHAWKDGNKPTSATVGKATYTVVTSFGNDADVPAELRGQDVETQVEVTVLATKPSKPEASQNGTDLSITVVVGKDDATKAEITFKDELDQEHTVSFTKGANGQWDKDDANSQPTVQIINNADGTATIHMTGGTAKAGSTVVTKQQKADSDFSDISELVVKEHLKGATVTTKDDGSVEVVVPKEADTATVSYVPEGQTQAKTVTITKGQDGTWTGPADSDLVIKKDDATGTVTVTVPADKVADGSTVTGRVESATGLSPEVEVKGKAPQPSEFSHHVRDNGDEVITLPQNADSVTINYPVSDANVKTVTISKGQDGTWTAPADSDLVIKKDDTTGSFTVTVPADKISGNRTITASAKAGSGAGESTVRNFTKTVAERQAPTVSEVTVAANGTPSAEQINAAVTAPKKVSAVAAEALKQVATGSNTEIPVTVTYADGSTETVQLSVYSKQVTPSTVGFQQKDNGDAVLTPPSNADKVTITYTNQAGAQQTVKLSKAGQNWSVTEGDGTVLSGNQVVLSYKGLDRTQVISTSATAGSDKYMSEAASSTYTVPEHRVTITTLVKPFEQNVTDKDLLDAVNADHKKSAKLKDGTSYPTTDGFHDIDLTVTYEDGSMENVSVKYKVTDTAKADIDTKAAEKKTAIEKTPNLTPEEINAAKRQVDEALAEAKRKVGEATDQAGVNRAKQEGLTALNGVNPTPTTHNNATSELDTKAAEKKTAIEKTPNLTPEEINAAKRQVDEALAEAKRKVGEATDQAGVNRAKQEGLSSIDLVLDQALVQSFGRTNGRINRRTPPRRARRSVGFVGNSQTATTPSAVDTSEIQSLVEDLERRLQDLTDLSPEALEEAQRILREAQVALANDSLTAQELAELLAKVRQALNSIQAGTPADKSPSTSNSNKEAESAKEPTNATDVPLYGVFGAAVLSLLGALLFAVARKKNSQLDKLSRELDQLLVELEASDKDKKGLGKAKKLAKKARTFVDSQQKDPQKEAELISELKTVLSQLKEEI</sequence>
<gene>
    <name evidence="9" type="primary">ebh_3</name>
    <name evidence="9" type="ORF">ERS019486_01547</name>
</gene>
<reference evidence="9 10" key="1">
    <citation type="submission" date="2015-03" db="EMBL/GenBank/DDBJ databases">
        <authorList>
            <consortium name="Pathogen Informatics"/>
            <person name="Murphy D."/>
        </authorList>
    </citation>
    <scope>NUCLEOTIDE SEQUENCE [LARGE SCALE GENOMIC DNA]</scope>
    <source>
        <strain evidence="10">type strain: N</strain>
    </source>
</reference>
<feature type="domain" description="Rib" evidence="8">
    <location>
        <begin position="3157"/>
        <end position="3227"/>
    </location>
</feature>
<feature type="chain" id="PRO_5041662131" evidence="5">
    <location>
        <begin position="45"/>
        <end position="3786"/>
    </location>
</feature>
<feature type="domain" description="YSIRK Gram-positive signal peptide" evidence="6">
    <location>
        <begin position="16"/>
        <end position="37"/>
    </location>
</feature>
<proteinExistence type="predicted"/>
<organism evidence="9 10">
    <name type="scientific">Streptococcus pneumoniae</name>
    <dbReference type="NCBI Taxonomy" id="1313"/>
    <lineage>
        <taxon>Bacteria</taxon>
        <taxon>Bacillati</taxon>
        <taxon>Bacillota</taxon>
        <taxon>Bacilli</taxon>
        <taxon>Lactobacillales</taxon>
        <taxon>Streptococcaceae</taxon>
        <taxon>Streptococcus</taxon>
    </lineage>
</organism>
<dbReference type="InterPro" id="IPR005877">
    <property type="entry name" value="YSIRK_signal_dom"/>
</dbReference>
<keyword evidence="2" id="KW-0175">Coiled coil</keyword>
<evidence type="ECO:0000256" key="4">
    <source>
        <dbReference type="SAM" id="Phobius"/>
    </source>
</evidence>